<comment type="caution">
    <text evidence="2">The sequence shown here is derived from an EMBL/GenBank/DDBJ whole genome shotgun (WGS) entry which is preliminary data.</text>
</comment>
<dbReference type="Proteomes" id="UP000178082">
    <property type="component" value="Unassembled WGS sequence"/>
</dbReference>
<accession>A0A1F7SMX2</accession>
<dbReference type="STRING" id="1817883.A3G31_02675"/>
<gene>
    <name evidence="2" type="ORF">A3G31_02675</name>
</gene>
<proteinExistence type="predicted"/>
<name>A0A1F7SMX2_9BACT</name>
<evidence type="ECO:0008006" key="4">
    <source>
        <dbReference type="Google" id="ProtNLM"/>
    </source>
</evidence>
<protein>
    <recommendedName>
        <fullName evidence="4">CARDB domain-containing protein</fullName>
    </recommendedName>
</protein>
<keyword evidence="1" id="KW-0472">Membrane</keyword>
<evidence type="ECO:0000313" key="2">
    <source>
        <dbReference type="EMBL" id="OGL55121.1"/>
    </source>
</evidence>
<keyword evidence="1" id="KW-0812">Transmembrane</keyword>
<keyword evidence="1" id="KW-1133">Transmembrane helix</keyword>
<organism evidence="2 3">
    <name type="scientific">Candidatus Schekmanbacteria bacterium RIFCSPLOWO2_12_FULL_38_15</name>
    <dbReference type="NCBI Taxonomy" id="1817883"/>
    <lineage>
        <taxon>Bacteria</taxon>
        <taxon>Candidatus Schekmaniibacteriota</taxon>
    </lineage>
</organism>
<evidence type="ECO:0000256" key="1">
    <source>
        <dbReference type="SAM" id="Phobius"/>
    </source>
</evidence>
<dbReference type="AlphaFoldDB" id="A0A1F7SMX2"/>
<sequence length="266" mass="30132">MRKIVFLTILVFLSIFSFSPARGGYITIETKTSTTIAGNTMKISVETKNKGNEPAYNVEIISSVQSDTRSSKIKEILNVEETYKSEMDFNLRLDNPGRYAAVIYVNYTDANQYPFSAISCLQFSFGENVSSQVFAKSADVEMNNKGKFLLNIKNLSEKDKEVQIRLIVPKELSPDNSLKKVSLKARSGEEIRFTINNFSALPGSNYQVYSIMEYIESGKHYTSIVPGTIKIEKDEPFYLKYKIVLIIISAILVILFLIFQFKPKSK</sequence>
<evidence type="ECO:0000313" key="3">
    <source>
        <dbReference type="Proteomes" id="UP000178082"/>
    </source>
</evidence>
<dbReference type="EMBL" id="MGDI01000004">
    <property type="protein sequence ID" value="OGL55121.1"/>
    <property type="molecule type" value="Genomic_DNA"/>
</dbReference>
<reference evidence="2 3" key="1">
    <citation type="journal article" date="2016" name="Nat. Commun.">
        <title>Thousands of microbial genomes shed light on interconnected biogeochemical processes in an aquifer system.</title>
        <authorList>
            <person name="Anantharaman K."/>
            <person name="Brown C.T."/>
            <person name="Hug L.A."/>
            <person name="Sharon I."/>
            <person name="Castelle C.J."/>
            <person name="Probst A.J."/>
            <person name="Thomas B.C."/>
            <person name="Singh A."/>
            <person name="Wilkins M.J."/>
            <person name="Karaoz U."/>
            <person name="Brodie E.L."/>
            <person name="Williams K.H."/>
            <person name="Hubbard S.S."/>
            <person name="Banfield J.F."/>
        </authorList>
    </citation>
    <scope>NUCLEOTIDE SEQUENCE [LARGE SCALE GENOMIC DNA]</scope>
</reference>
<feature type="transmembrane region" description="Helical" evidence="1">
    <location>
        <begin position="238"/>
        <end position="259"/>
    </location>
</feature>